<accession>A0A136IKT2</accession>
<dbReference type="Proteomes" id="UP000070501">
    <property type="component" value="Unassembled WGS sequence"/>
</dbReference>
<evidence type="ECO:0000313" key="10">
    <source>
        <dbReference type="EMBL" id="KXJ85587.1"/>
    </source>
</evidence>
<keyword evidence="2" id="KW-0723">Serine/threonine-protein kinase</keyword>
<evidence type="ECO:0000259" key="9">
    <source>
        <dbReference type="PROSITE" id="PS50011"/>
    </source>
</evidence>
<dbReference type="AlphaFoldDB" id="A0A136IKT2"/>
<proteinExistence type="predicted"/>
<evidence type="ECO:0000256" key="1">
    <source>
        <dbReference type="ARBA" id="ARBA00012513"/>
    </source>
</evidence>
<dbReference type="GO" id="GO:0005829">
    <property type="term" value="C:cytosol"/>
    <property type="evidence" value="ECO:0007669"/>
    <property type="project" value="TreeGrafter"/>
</dbReference>
<keyword evidence="4" id="KW-0547">Nucleotide-binding</keyword>
<reference evidence="11" key="1">
    <citation type="submission" date="2016-02" db="EMBL/GenBank/DDBJ databases">
        <title>Draft genome sequence of Microdochium bolleyi, a fungal endophyte of beachgrass.</title>
        <authorList>
            <consortium name="DOE Joint Genome Institute"/>
            <person name="David A.S."/>
            <person name="May G."/>
            <person name="Haridas S."/>
            <person name="Lim J."/>
            <person name="Wang M."/>
            <person name="Labutti K."/>
            <person name="Lipzen A."/>
            <person name="Barry K."/>
            <person name="Grigoriev I.V."/>
        </authorList>
    </citation>
    <scope>NUCLEOTIDE SEQUENCE [LARGE SCALE GENOMIC DNA]</scope>
    <source>
        <strain evidence="11">J235TASD1</strain>
    </source>
</reference>
<keyword evidence="6" id="KW-0067">ATP-binding</keyword>
<feature type="domain" description="Protein kinase" evidence="9">
    <location>
        <begin position="1"/>
        <end position="259"/>
    </location>
</feature>
<evidence type="ECO:0000256" key="4">
    <source>
        <dbReference type="ARBA" id="ARBA00022741"/>
    </source>
</evidence>
<dbReference type="Pfam" id="PF00069">
    <property type="entry name" value="Pkinase"/>
    <property type="match status" value="1"/>
</dbReference>
<dbReference type="SUPFAM" id="SSF56112">
    <property type="entry name" value="Protein kinase-like (PK-like)"/>
    <property type="match status" value="1"/>
</dbReference>
<dbReference type="FunCoup" id="A0A136IKT2">
    <property type="interactions" value="277"/>
</dbReference>
<dbReference type="PROSITE" id="PS50011">
    <property type="entry name" value="PROTEIN_KINASE_DOM"/>
    <property type="match status" value="1"/>
</dbReference>
<dbReference type="STRING" id="196109.A0A136IKT2"/>
<dbReference type="SMART" id="SM00220">
    <property type="entry name" value="S_TKc"/>
    <property type="match status" value="1"/>
</dbReference>
<dbReference type="GO" id="GO:0030003">
    <property type="term" value="P:intracellular monoatomic cation homeostasis"/>
    <property type="evidence" value="ECO:0007669"/>
    <property type="project" value="TreeGrafter"/>
</dbReference>
<evidence type="ECO:0000256" key="7">
    <source>
        <dbReference type="ARBA" id="ARBA00047899"/>
    </source>
</evidence>
<dbReference type="GO" id="GO:0004674">
    <property type="term" value="F:protein serine/threonine kinase activity"/>
    <property type="evidence" value="ECO:0007669"/>
    <property type="project" value="UniProtKB-KW"/>
</dbReference>
<comment type="catalytic activity">
    <reaction evidence="8">
        <text>L-seryl-[protein] + ATP = O-phospho-L-seryl-[protein] + ADP + H(+)</text>
        <dbReference type="Rhea" id="RHEA:17989"/>
        <dbReference type="Rhea" id="RHEA-COMP:9863"/>
        <dbReference type="Rhea" id="RHEA-COMP:11604"/>
        <dbReference type="ChEBI" id="CHEBI:15378"/>
        <dbReference type="ChEBI" id="CHEBI:29999"/>
        <dbReference type="ChEBI" id="CHEBI:30616"/>
        <dbReference type="ChEBI" id="CHEBI:83421"/>
        <dbReference type="ChEBI" id="CHEBI:456216"/>
        <dbReference type="EC" id="2.7.11.1"/>
    </reaction>
</comment>
<sequence>MVAVKIFRRRPSQDSSSYSRRVQREFDMAKKLQHPNVIETFELVGTGSGDGHQGSQSGTTDNSLLSQVMEYCDAGDLHQLIRSRAPAVLEIAEADCLFVQLMAGVKYLHETAGIAHCDIKPENLLLTRDGRLKIADFGCSQRCRAEADGAVLPVSAAGGSERYRTPEQHVGGELDGPAIDVWACGVTYMVMRLGRRLWPAAKADDEYYLMYLQGRREAAGYLPIEVLKPVKCRNIVYCMLDPVAKRRIKASQLLRTEWARTIQVCGVGDTKVH</sequence>
<evidence type="ECO:0000256" key="2">
    <source>
        <dbReference type="ARBA" id="ARBA00022527"/>
    </source>
</evidence>
<dbReference type="GO" id="GO:0005524">
    <property type="term" value="F:ATP binding"/>
    <property type="evidence" value="ECO:0007669"/>
    <property type="project" value="UniProtKB-KW"/>
</dbReference>
<evidence type="ECO:0000256" key="3">
    <source>
        <dbReference type="ARBA" id="ARBA00022679"/>
    </source>
</evidence>
<name>A0A136IKT2_9PEZI</name>
<dbReference type="PANTHER" id="PTHR24343">
    <property type="entry name" value="SERINE/THREONINE KINASE"/>
    <property type="match status" value="1"/>
</dbReference>
<evidence type="ECO:0000313" key="11">
    <source>
        <dbReference type="Proteomes" id="UP000070501"/>
    </source>
</evidence>
<evidence type="ECO:0000256" key="5">
    <source>
        <dbReference type="ARBA" id="ARBA00022777"/>
    </source>
</evidence>
<comment type="catalytic activity">
    <reaction evidence="7">
        <text>L-threonyl-[protein] + ATP = O-phospho-L-threonyl-[protein] + ADP + H(+)</text>
        <dbReference type="Rhea" id="RHEA:46608"/>
        <dbReference type="Rhea" id="RHEA-COMP:11060"/>
        <dbReference type="Rhea" id="RHEA-COMP:11605"/>
        <dbReference type="ChEBI" id="CHEBI:15378"/>
        <dbReference type="ChEBI" id="CHEBI:30013"/>
        <dbReference type="ChEBI" id="CHEBI:30616"/>
        <dbReference type="ChEBI" id="CHEBI:61977"/>
        <dbReference type="ChEBI" id="CHEBI:456216"/>
        <dbReference type="EC" id="2.7.11.1"/>
    </reaction>
</comment>
<dbReference type="InterPro" id="IPR011009">
    <property type="entry name" value="Kinase-like_dom_sf"/>
</dbReference>
<gene>
    <name evidence="10" type="ORF">Micbo1qcDRAFT_186540</name>
</gene>
<keyword evidence="5 10" id="KW-0418">Kinase</keyword>
<dbReference type="PANTHER" id="PTHR24343:SF558">
    <property type="entry name" value="PROTEIN KINASE DOMAIN-CONTAINING PROTEIN"/>
    <property type="match status" value="1"/>
</dbReference>
<keyword evidence="11" id="KW-1185">Reference proteome</keyword>
<evidence type="ECO:0000256" key="6">
    <source>
        <dbReference type="ARBA" id="ARBA00022840"/>
    </source>
</evidence>
<dbReference type="EC" id="2.7.11.1" evidence="1"/>
<dbReference type="EMBL" id="KQ964278">
    <property type="protein sequence ID" value="KXJ85587.1"/>
    <property type="molecule type" value="Genomic_DNA"/>
</dbReference>
<evidence type="ECO:0000256" key="8">
    <source>
        <dbReference type="ARBA" id="ARBA00048679"/>
    </source>
</evidence>
<dbReference type="InterPro" id="IPR000719">
    <property type="entry name" value="Prot_kinase_dom"/>
</dbReference>
<dbReference type="PROSITE" id="PS00108">
    <property type="entry name" value="PROTEIN_KINASE_ST"/>
    <property type="match status" value="1"/>
</dbReference>
<dbReference type="OrthoDB" id="6513151at2759"/>
<dbReference type="InParanoid" id="A0A136IKT2"/>
<dbReference type="InterPro" id="IPR008271">
    <property type="entry name" value="Ser/Thr_kinase_AS"/>
</dbReference>
<keyword evidence="3" id="KW-0808">Transferase</keyword>
<organism evidence="10 11">
    <name type="scientific">Microdochium bolleyi</name>
    <dbReference type="NCBI Taxonomy" id="196109"/>
    <lineage>
        <taxon>Eukaryota</taxon>
        <taxon>Fungi</taxon>
        <taxon>Dikarya</taxon>
        <taxon>Ascomycota</taxon>
        <taxon>Pezizomycotina</taxon>
        <taxon>Sordariomycetes</taxon>
        <taxon>Xylariomycetidae</taxon>
        <taxon>Xylariales</taxon>
        <taxon>Microdochiaceae</taxon>
        <taxon>Microdochium</taxon>
    </lineage>
</organism>
<dbReference type="Gene3D" id="1.10.510.10">
    <property type="entry name" value="Transferase(Phosphotransferase) domain 1"/>
    <property type="match status" value="1"/>
</dbReference>
<protein>
    <recommendedName>
        <fullName evidence="1">non-specific serine/threonine protein kinase</fullName>
        <ecNumber evidence="1">2.7.11.1</ecNumber>
    </recommendedName>
</protein>